<organism evidence="2 3">
    <name type="scientific">Heterorhabditis bacteriophora</name>
    <name type="common">Entomopathogenic nematode worm</name>
    <dbReference type="NCBI Taxonomy" id="37862"/>
    <lineage>
        <taxon>Eukaryota</taxon>
        <taxon>Metazoa</taxon>
        <taxon>Ecdysozoa</taxon>
        <taxon>Nematoda</taxon>
        <taxon>Chromadorea</taxon>
        <taxon>Rhabditida</taxon>
        <taxon>Rhabditina</taxon>
        <taxon>Rhabditomorpha</taxon>
        <taxon>Strongyloidea</taxon>
        <taxon>Heterorhabditidae</taxon>
        <taxon>Heterorhabditis</taxon>
    </lineage>
</organism>
<dbReference type="Proteomes" id="UP000095283">
    <property type="component" value="Unplaced"/>
</dbReference>
<evidence type="ECO:0000256" key="1">
    <source>
        <dbReference type="SAM" id="MobiDB-lite"/>
    </source>
</evidence>
<name>A0A1I7XU24_HETBA</name>
<keyword evidence="2" id="KW-1185">Reference proteome</keyword>
<accession>A0A1I7XU24</accession>
<feature type="region of interest" description="Disordered" evidence="1">
    <location>
        <begin position="1"/>
        <end position="26"/>
    </location>
</feature>
<protein>
    <submittedName>
        <fullName evidence="3">Acid phosphatase</fullName>
    </submittedName>
</protein>
<reference evidence="3" key="1">
    <citation type="submission" date="2016-11" db="UniProtKB">
        <authorList>
            <consortium name="WormBaseParasite"/>
        </authorList>
    </citation>
    <scope>IDENTIFICATION</scope>
</reference>
<evidence type="ECO:0000313" key="3">
    <source>
        <dbReference type="WBParaSite" id="Hba_20993"/>
    </source>
</evidence>
<proteinExistence type="predicted"/>
<dbReference type="WBParaSite" id="Hba_20993">
    <property type="protein sequence ID" value="Hba_20993"/>
    <property type="gene ID" value="Hba_20993"/>
</dbReference>
<sequence>MLGDDKKDIAIANNAPPWKKSADSPRMKRHLQKNKIYNCYVLNPISSSATNHNANDGTESILIATATLHAEEL</sequence>
<dbReference type="AlphaFoldDB" id="A0A1I7XU24"/>
<evidence type="ECO:0000313" key="2">
    <source>
        <dbReference type="Proteomes" id="UP000095283"/>
    </source>
</evidence>